<keyword evidence="1" id="KW-1133">Transmembrane helix</keyword>
<dbReference type="PANTHER" id="PTHR36834">
    <property type="entry name" value="MEMBRANE PROTEIN-RELATED"/>
    <property type="match status" value="1"/>
</dbReference>
<dbReference type="InterPro" id="IPR006976">
    <property type="entry name" value="VanZ-like"/>
</dbReference>
<dbReference type="Proteomes" id="UP000029734">
    <property type="component" value="Unassembled WGS sequence"/>
</dbReference>
<name>A0A098MDK5_9BACL</name>
<gene>
    <name evidence="3" type="ORF">PWYN_12965</name>
</gene>
<feature type="transmembrane region" description="Helical" evidence="1">
    <location>
        <begin position="7"/>
        <end position="25"/>
    </location>
</feature>
<proteinExistence type="predicted"/>
<dbReference type="PANTHER" id="PTHR36834:SF2">
    <property type="entry name" value="MEMBRANE PROTEIN"/>
    <property type="match status" value="1"/>
</dbReference>
<comment type="caution">
    <text evidence="3">The sequence shown here is derived from an EMBL/GenBank/DDBJ whole genome shotgun (WGS) entry which is preliminary data.</text>
</comment>
<feature type="transmembrane region" description="Helical" evidence="1">
    <location>
        <begin position="108"/>
        <end position="128"/>
    </location>
</feature>
<keyword evidence="4" id="KW-1185">Reference proteome</keyword>
<dbReference type="EMBL" id="JQCR01000002">
    <property type="protein sequence ID" value="KGE20138.1"/>
    <property type="molecule type" value="Genomic_DNA"/>
</dbReference>
<evidence type="ECO:0000313" key="3">
    <source>
        <dbReference type="EMBL" id="KGE20138.1"/>
    </source>
</evidence>
<feature type="domain" description="VanZ-like" evidence="2">
    <location>
        <begin position="10"/>
        <end position="150"/>
    </location>
</feature>
<accession>A0A098MDK5</accession>
<organism evidence="3 4">
    <name type="scientific">Paenibacillus wynnii</name>
    <dbReference type="NCBI Taxonomy" id="268407"/>
    <lineage>
        <taxon>Bacteria</taxon>
        <taxon>Bacillati</taxon>
        <taxon>Bacillota</taxon>
        <taxon>Bacilli</taxon>
        <taxon>Bacillales</taxon>
        <taxon>Paenibacillaceae</taxon>
        <taxon>Paenibacillus</taxon>
    </lineage>
</organism>
<keyword evidence="1" id="KW-0812">Transmembrane</keyword>
<dbReference type="eggNOG" id="COG4767">
    <property type="taxonomic scope" value="Bacteria"/>
</dbReference>
<feature type="transmembrane region" description="Helical" evidence="1">
    <location>
        <begin position="78"/>
        <end position="96"/>
    </location>
</feature>
<evidence type="ECO:0000256" key="1">
    <source>
        <dbReference type="SAM" id="Phobius"/>
    </source>
</evidence>
<reference evidence="3 4" key="2">
    <citation type="submission" date="2014-10" db="EMBL/GenBank/DDBJ databases">
        <title>Comparative genomics of the Paenibacillus odorifer group.</title>
        <authorList>
            <person name="Tsai Y.-C."/>
            <person name="Martin N."/>
            <person name="Korlach J."/>
            <person name="Wiedmann M."/>
        </authorList>
    </citation>
    <scope>NUCLEOTIDE SEQUENCE [LARGE SCALE GENOMIC DNA]</scope>
    <source>
        <strain evidence="3 4">DSM 18334</strain>
    </source>
</reference>
<dbReference type="AlphaFoldDB" id="A0A098MDK5"/>
<dbReference type="Pfam" id="PF04892">
    <property type="entry name" value="VanZ"/>
    <property type="match status" value="1"/>
</dbReference>
<sequence>MKKIVTAIGFVIYLYALIKLILFKWGSVDIHFLLYQLKHTLQYPNHIFDRPGNFTPFKEISRGIDTLSISNPFSSTNLIGNVLAFIPLGIFIPKLFRSGEALFIKVFLFSLALSLCFEVTQLILFMGTFDVDDLILNTLGGILGYIAFRIHNSSVKHLAMK</sequence>
<feature type="transmembrane region" description="Helical" evidence="1">
    <location>
        <begin position="134"/>
        <end position="151"/>
    </location>
</feature>
<evidence type="ECO:0000259" key="2">
    <source>
        <dbReference type="Pfam" id="PF04892"/>
    </source>
</evidence>
<dbReference type="STRING" id="268407.PWYN_12965"/>
<evidence type="ECO:0000313" key="4">
    <source>
        <dbReference type="Proteomes" id="UP000029734"/>
    </source>
</evidence>
<keyword evidence="1" id="KW-0472">Membrane</keyword>
<reference evidence="3 4" key="1">
    <citation type="submission" date="2014-08" db="EMBL/GenBank/DDBJ databases">
        <authorList>
            <person name="den Bakker H.C."/>
        </authorList>
    </citation>
    <scope>NUCLEOTIDE SEQUENCE [LARGE SCALE GENOMIC DNA]</scope>
    <source>
        <strain evidence="3 4">DSM 18334</strain>
    </source>
</reference>
<dbReference type="InterPro" id="IPR053150">
    <property type="entry name" value="Teicoplanin_resist-assoc"/>
</dbReference>
<protein>
    <recommendedName>
        <fullName evidence="2">VanZ-like domain-containing protein</fullName>
    </recommendedName>
</protein>